<comment type="caution">
    <text evidence="2">The sequence shown here is derived from an EMBL/GenBank/DDBJ whole genome shotgun (WGS) entry which is preliminary data.</text>
</comment>
<feature type="domain" description="Polysaccharide pyruvyl transferase" evidence="1">
    <location>
        <begin position="119"/>
        <end position="344"/>
    </location>
</feature>
<reference evidence="2 3" key="1">
    <citation type="submission" date="2019-02" db="EMBL/GenBank/DDBJ databases">
        <title>Sequencing the genomes of 1000 actinobacteria strains.</title>
        <authorList>
            <person name="Klenk H.-P."/>
        </authorList>
    </citation>
    <scope>NUCLEOTIDE SEQUENCE [LARGE SCALE GENOMIC DNA]</scope>
    <source>
        <strain evidence="2 3">DSM 17364</strain>
    </source>
</reference>
<evidence type="ECO:0000313" key="3">
    <source>
        <dbReference type="Proteomes" id="UP000292685"/>
    </source>
</evidence>
<keyword evidence="2" id="KW-0808">Transferase</keyword>
<dbReference type="AlphaFoldDB" id="A0A4Q8AAZ1"/>
<dbReference type="PANTHER" id="PTHR36836">
    <property type="entry name" value="COLANIC ACID BIOSYNTHESIS PROTEIN WCAK"/>
    <property type="match status" value="1"/>
</dbReference>
<dbReference type="InterPro" id="IPR007345">
    <property type="entry name" value="Polysacch_pyruvyl_Trfase"/>
</dbReference>
<evidence type="ECO:0000259" key="1">
    <source>
        <dbReference type="Pfam" id="PF04230"/>
    </source>
</evidence>
<name>A0A4Q8AAZ1_9MICC</name>
<dbReference type="EMBL" id="SHLA01000001">
    <property type="protein sequence ID" value="RZU60821.1"/>
    <property type="molecule type" value="Genomic_DNA"/>
</dbReference>
<protein>
    <submittedName>
        <fullName evidence="2">Polysaccharide pyruvyl transferase WcaK-like protein</fullName>
    </submittedName>
</protein>
<dbReference type="GO" id="GO:0016740">
    <property type="term" value="F:transferase activity"/>
    <property type="evidence" value="ECO:0007669"/>
    <property type="project" value="UniProtKB-KW"/>
</dbReference>
<dbReference type="PANTHER" id="PTHR36836:SF1">
    <property type="entry name" value="COLANIC ACID BIOSYNTHESIS PROTEIN WCAK"/>
    <property type="match status" value="1"/>
</dbReference>
<accession>A0A4Q8AAZ1</accession>
<gene>
    <name evidence="2" type="ORF">EV380_0370</name>
</gene>
<sequence length="408" mass="44428">MAKRVLSSPLYARLLHDGDMLTARLAKRRTKTSPTLDRDFTLVLAPSGHGNLGDQAMFESCLDNISGPKTAILDSADALLIPEGMREETTVVVLPRAISGLPVARIPDVLAFSVLAAKAKNVVLPGADTMDGGGNPSASHARVSLMRLASFMGANTRILGFSWPPRVSPPLAQRLAKTSEFVSVFARDPESHRRLLRDGVRASLVSDIVFTSVNVSKPPVDIVEYVHRRSAEGEKFVILNCSGLIARRKDLREEYKKIVRYLQNVDYRVVFLPHVIRDWDDDLSVCREIYNEVGSQDDLLVSERLVPSQVRWLTSAAHLTVTGRMHLAIQSFSKGTPAITLATSGKVEGLYELLGLEIGCVSPDASVAHEVAATMEVWTSEASNLEATLRDSVATAQSMSKLNFAGLG</sequence>
<organism evidence="2 3">
    <name type="scientific">Zhihengliuella halotolerans</name>
    <dbReference type="NCBI Taxonomy" id="370736"/>
    <lineage>
        <taxon>Bacteria</taxon>
        <taxon>Bacillati</taxon>
        <taxon>Actinomycetota</taxon>
        <taxon>Actinomycetes</taxon>
        <taxon>Micrococcales</taxon>
        <taxon>Micrococcaceae</taxon>
        <taxon>Zhihengliuella</taxon>
    </lineage>
</organism>
<proteinExistence type="predicted"/>
<keyword evidence="3" id="KW-1185">Reference proteome</keyword>
<dbReference type="Proteomes" id="UP000292685">
    <property type="component" value="Unassembled WGS sequence"/>
</dbReference>
<dbReference type="Pfam" id="PF04230">
    <property type="entry name" value="PS_pyruv_trans"/>
    <property type="match status" value="1"/>
</dbReference>
<evidence type="ECO:0000313" key="2">
    <source>
        <dbReference type="EMBL" id="RZU60821.1"/>
    </source>
</evidence>